<proteinExistence type="predicted"/>
<gene>
    <name evidence="1" type="ORF">RIF29_25521</name>
</gene>
<keyword evidence="2" id="KW-1185">Reference proteome</keyword>
<reference evidence="1 2" key="1">
    <citation type="submission" date="2024-01" db="EMBL/GenBank/DDBJ databases">
        <title>The genomes of 5 underutilized Papilionoideae crops provide insights into root nodulation and disease resistanc.</title>
        <authorList>
            <person name="Yuan L."/>
        </authorList>
    </citation>
    <scope>NUCLEOTIDE SEQUENCE [LARGE SCALE GENOMIC DNA]</scope>
    <source>
        <strain evidence="1">ZHUSHIDOU_FW_LH</strain>
        <tissue evidence="1">Leaf</tissue>
    </source>
</reference>
<evidence type="ECO:0000313" key="1">
    <source>
        <dbReference type="EMBL" id="KAK7259906.1"/>
    </source>
</evidence>
<organism evidence="1 2">
    <name type="scientific">Crotalaria pallida</name>
    <name type="common">Smooth rattlebox</name>
    <name type="synonym">Crotalaria striata</name>
    <dbReference type="NCBI Taxonomy" id="3830"/>
    <lineage>
        <taxon>Eukaryota</taxon>
        <taxon>Viridiplantae</taxon>
        <taxon>Streptophyta</taxon>
        <taxon>Embryophyta</taxon>
        <taxon>Tracheophyta</taxon>
        <taxon>Spermatophyta</taxon>
        <taxon>Magnoliopsida</taxon>
        <taxon>eudicotyledons</taxon>
        <taxon>Gunneridae</taxon>
        <taxon>Pentapetalae</taxon>
        <taxon>rosids</taxon>
        <taxon>fabids</taxon>
        <taxon>Fabales</taxon>
        <taxon>Fabaceae</taxon>
        <taxon>Papilionoideae</taxon>
        <taxon>50 kb inversion clade</taxon>
        <taxon>genistoids sensu lato</taxon>
        <taxon>core genistoids</taxon>
        <taxon>Crotalarieae</taxon>
        <taxon>Crotalaria</taxon>
    </lineage>
</organism>
<protein>
    <submittedName>
        <fullName evidence="1">Uncharacterized protein</fullName>
    </submittedName>
</protein>
<dbReference type="Proteomes" id="UP001372338">
    <property type="component" value="Unassembled WGS sequence"/>
</dbReference>
<name>A0AAN9EP52_CROPI</name>
<evidence type="ECO:0000313" key="2">
    <source>
        <dbReference type="Proteomes" id="UP001372338"/>
    </source>
</evidence>
<sequence length="75" mass="8735">MRLMKKLHLGFGWQTPWKHEFEWRAEKDLSFNNLSGQLLSSTRSLSSLITLYGNKCSSVAISFFELRQISSSFFD</sequence>
<comment type="caution">
    <text evidence="1">The sequence shown here is derived from an EMBL/GenBank/DDBJ whole genome shotgun (WGS) entry which is preliminary data.</text>
</comment>
<accession>A0AAN9EP52</accession>
<dbReference type="EMBL" id="JAYWIO010000005">
    <property type="protein sequence ID" value="KAK7259906.1"/>
    <property type="molecule type" value="Genomic_DNA"/>
</dbReference>
<dbReference type="AlphaFoldDB" id="A0AAN9EP52"/>